<sequence length="122" mass="12618">MQSFARAAGRRSPLLLSGSPAAGRAGLARSINCNLVAAKQQWKSLSSLPLVAGHVASKATSSPMAAGESGSAGSLRGQRNGRIPSGNKNKRMDEAQIPDRDGVRPVPSTLSPSSRGSTVLYY</sequence>
<feature type="compositionally biased region" description="Basic and acidic residues" evidence="1">
    <location>
        <begin position="90"/>
        <end position="103"/>
    </location>
</feature>
<organism evidence="2 3">
    <name type="scientific">Ceratocystis fimbriata CBS 114723</name>
    <dbReference type="NCBI Taxonomy" id="1035309"/>
    <lineage>
        <taxon>Eukaryota</taxon>
        <taxon>Fungi</taxon>
        <taxon>Dikarya</taxon>
        <taxon>Ascomycota</taxon>
        <taxon>Pezizomycotina</taxon>
        <taxon>Sordariomycetes</taxon>
        <taxon>Hypocreomycetidae</taxon>
        <taxon>Microascales</taxon>
        <taxon>Ceratocystidaceae</taxon>
        <taxon>Ceratocystis</taxon>
    </lineage>
</organism>
<evidence type="ECO:0000313" key="2">
    <source>
        <dbReference type="EMBL" id="PHH55170.1"/>
    </source>
</evidence>
<proteinExistence type="predicted"/>
<feature type="compositionally biased region" description="Polar residues" evidence="1">
    <location>
        <begin position="108"/>
        <end position="122"/>
    </location>
</feature>
<dbReference type="AlphaFoldDB" id="A0A2C5XFR2"/>
<accession>A0A2C5XFR2</accession>
<gene>
    <name evidence="2" type="ORF">CFIMG_000124RA</name>
</gene>
<name>A0A2C5XFR2_9PEZI</name>
<evidence type="ECO:0000313" key="3">
    <source>
        <dbReference type="Proteomes" id="UP000222788"/>
    </source>
</evidence>
<keyword evidence="3" id="KW-1185">Reference proteome</keyword>
<dbReference type="EMBL" id="APWK03000014">
    <property type="protein sequence ID" value="PHH55170.1"/>
    <property type="molecule type" value="Genomic_DNA"/>
</dbReference>
<comment type="caution">
    <text evidence="2">The sequence shown here is derived from an EMBL/GenBank/DDBJ whole genome shotgun (WGS) entry which is preliminary data.</text>
</comment>
<reference evidence="2 3" key="1">
    <citation type="journal article" date="2013" name="Fungal Biol.">
        <title>Analysis of microsatellite markers in the genome of the plant pathogen Ceratocystis fimbriata.</title>
        <authorList>
            <person name="Simpson M.C."/>
            <person name="Wilken P.M."/>
            <person name="Coetzee M.P."/>
            <person name="Wingfield M.J."/>
            <person name="Wingfield B.D."/>
        </authorList>
    </citation>
    <scope>NUCLEOTIDE SEQUENCE [LARGE SCALE GENOMIC DNA]</scope>
    <source>
        <strain evidence="2 3">CBS 114723</strain>
    </source>
</reference>
<feature type="region of interest" description="Disordered" evidence="1">
    <location>
        <begin position="56"/>
        <end position="122"/>
    </location>
</feature>
<evidence type="ECO:0000256" key="1">
    <source>
        <dbReference type="SAM" id="MobiDB-lite"/>
    </source>
</evidence>
<protein>
    <submittedName>
        <fullName evidence="2">Uncharacterized protein</fullName>
    </submittedName>
</protein>
<dbReference type="Proteomes" id="UP000222788">
    <property type="component" value="Unassembled WGS sequence"/>
</dbReference>
<reference evidence="2 3" key="2">
    <citation type="journal article" date="2013" name="IMA Fungus">
        <title>IMA Genome-F 1: Ceratocystis fimbriata: Draft nuclear genome sequence for the plant pathogen, Ceratocystis fimbriata.</title>
        <authorList>
            <person name="Wilken P.M."/>
            <person name="Steenkamp E.T."/>
            <person name="Wingfield M.J."/>
            <person name="de Beer Z.W."/>
            <person name="Wingfield B.D."/>
        </authorList>
    </citation>
    <scope>NUCLEOTIDE SEQUENCE [LARGE SCALE GENOMIC DNA]</scope>
    <source>
        <strain evidence="2 3">CBS 114723</strain>
    </source>
</reference>
<feature type="region of interest" description="Disordered" evidence="1">
    <location>
        <begin position="1"/>
        <end position="21"/>
    </location>
</feature>